<keyword evidence="2" id="KW-1003">Cell membrane</keyword>
<keyword evidence="4 6" id="KW-1133">Transmembrane helix</keyword>
<evidence type="ECO:0000256" key="2">
    <source>
        <dbReference type="ARBA" id="ARBA00022475"/>
    </source>
</evidence>
<accession>A0ABY3RPD7</accession>
<dbReference type="Proteomes" id="UP001199642">
    <property type="component" value="Chromosome"/>
</dbReference>
<sequence length="76" mass="8090">MNPLVPDLLDVVLATAATIVAVSAFAAFLSLSFAKRVSVRRFLVWAAVILFIPVAGAALWFAIGRPQHRSTAVAEP</sequence>
<evidence type="ECO:0000259" key="7">
    <source>
        <dbReference type="Pfam" id="PF13396"/>
    </source>
</evidence>
<organism evidence="8 9">
    <name type="scientific">Microbacterium resistens</name>
    <dbReference type="NCBI Taxonomy" id="156977"/>
    <lineage>
        <taxon>Bacteria</taxon>
        <taxon>Bacillati</taxon>
        <taxon>Actinomycetota</taxon>
        <taxon>Actinomycetes</taxon>
        <taxon>Micrococcales</taxon>
        <taxon>Microbacteriaceae</taxon>
        <taxon>Microbacterium</taxon>
    </lineage>
</organism>
<dbReference type="InterPro" id="IPR027379">
    <property type="entry name" value="CLS_N"/>
</dbReference>
<keyword evidence="5 6" id="KW-0472">Membrane</keyword>
<evidence type="ECO:0000256" key="1">
    <source>
        <dbReference type="ARBA" id="ARBA00004651"/>
    </source>
</evidence>
<gene>
    <name evidence="8" type="ORF">K8F61_14035</name>
</gene>
<feature type="domain" description="Cardiolipin synthase N-terminal" evidence="7">
    <location>
        <begin position="25"/>
        <end position="65"/>
    </location>
</feature>
<reference evidence="8 9" key="1">
    <citation type="submission" date="2023-01" db="EMBL/GenBank/DDBJ databases">
        <title>Characterization of estradiol degrading bacteria Microbacterium sp. MZT7 and reveal degrading genes through genome analysis.</title>
        <authorList>
            <person name="Hao P."/>
            <person name="Gao Y."/>
        </authorList>
    </citation>
    <scope>NUCLEOTIDE SEQUENCE [LARGE SCALE GENOMIC DNA]</scope>
    <source>
        <strain evidence="8 9">MZT7</strain>
    </source>
</reference>
<keyword evidence="9" id="KW-1185">Reference proteome</keyword>
<keyword evidence="3 6" id="KW-0812">Transmembrane</keyword>
<name>A0ABY3RPD7_9MICO</name>
<proteinExistence type="predicted"/>
<evidence type="ECO:0000256" key="4">
    <source>
        <dbReference type="ARBA" id="ARBA00022989"/>
    </source>
</evidence>
<protein>
    <submittedName>
        <fullName evidence="8">PLDc N-terminal domain-containing protein</fullName>
    </submittedName>
</protein>
<evidence type="ECO:0000256" key="3">
    <source>
        <dbReference type="ARBA" id="ARBA00022692"/>
    </source>
</evidence>
<dbReference type="RefSeq" id="WP_231819556.1">
    <property type="nucleotide sequence ID" value="NZ_CP082781.1"/>
</dbReference>
<feature type="transmembrane region" description="Helical" evidence="6">
    <location>
        <begin position="43"/>
        <end position="63"/>
    </location>
</feature>
<dbReference type="Pfam" id="PF13396">
    <property type="entry name" value="PLDc_N"/>
    <property type="match status" value="1"/>
</dbReference>
<dbReference type="EMBL" id="CP082781">
    <property type="protein sequence ID" value="UGS25769.1"/>
    <property type="molecule type" value="Genomic_DNA"/>
</dbReference>
<evidence type="ECO:0000256" key="5">
    <source>
        <dbReference type="ARBA" id="ARBA00023136"/>
    </source>
</evidence>
<comment type="subcellular location">
    <subcellularLocation>
        <location evidence="1">Cell membrane</location>
        <topology evidence="1">Multi-pass membrane protein</topology>
    </subcellularLocation>
</comment>
<evidence type="ECO:0000313" key="9">
    <source>
        <dbReference type="Proteomes" id="UP001199642"/>
    </source>
</evidence>
<evidence type="ECO:0000313" key="8">
    <source>
        <dbReference type="EMBL" id="UGS25769.1"/>
    </source>
</evidence>
<feature type="transmembrane region" description="Helical" evidence="6">
    <location>
        <begin position="12"/>
        <end position="31"/>
    </location>
</feature>
<evidence type="ECO:0000256" key="6">
    <source>
        <dbReference type="SAM" id="Phobius"/>
    </source>
</evidence>